<reference evidence="2" key="1">
    <citation type="submission" date="2020-11" db="EMBL/GenBank/DDBJ databases">
        <title>Isolation and identification of active actinomycetes.</title>
        <authorList>
            <person name="Yu B."/>
        </authorList>
    </citation>
    <scope>NUCLEOTIDE SEQUENCE</scope>
    <source>
        <strain evidence="2">NEAU-YB345</strain>
    </source>
</reference>
<protein>
    <submittedName>
        <fullName evidence="2">Uncharacterized protein</fullName>
    </submittedName>
</protein>
<dbReference type="Proteomes" id="UP000657385">
    <property type="component" value="Unassembled WGS sequence"/>
</dbReference>
<feature type="chain" id="PRO_5038995609" evidence="1">
    <location>
        <begin position="24"/>
        <end position="46"/>
    </location>
</feature>
<keyword evidence="3" id="KW-1185">Reference proteome</keyword>
<organism evidence="2 3">
    <name type="scientific">Streptacidiphilus fuscans</name>
    <dbReference type="NCBI Taxonomy" id="2789292"/>
    <lineage>
        <taxon>Bacteria</taxon>
        <taxon>Bacillati</taxon>
        <taxon>Actinomycetota</taxon>
        <taxon>Actinomycetes</taxon>
        <taxon>Kitasatosporales</taxon>
        <taxon>Streptomycetaceae</taxon>
        <taxon>Streptacidiphilus</taxon>
    </lineage>
</organism>
<sequence length="46" mass="4723">MTTRRIIAALTLAAAFAVAVPFAASLPAQPAKAHAVASQIKWGLGY</sequence>
<keyword evidence="1" id="KW-0732">Signal</keyword>
<evidence type="ECO:0000313" key="2">
    <source>
        <dbReference type="EMBL" id="MBF9069493.1"/>
    </source>
</evidence>
<proteinExistence type="predicted"/>
<dbReference type="RefSeq" id="WP_196194683.1">
    <property type="nucleotide sequence ID" value="NZ_JADPRT010000006.1"/>
</dbReference>
<name>A0A931B395_9ACTN</name>
<dbReference type="EMBL" id="JADPRT010000006">
    <property type="protein sequence ID" value="MBF9069493.1"/>
    <property type="molecule type" value="Genomic_DNA"/>
</dbReference>
<feature type="signal peptide" evidence="1">
    <location>
        <begin position="1"/>
        <end position="23"/>
    </location>
</feature>
<dbReference type="AlphaFoldDB" id="A0A931B395"/>
<evidence type="ECO:0000256" key="1">
    <source>
        <dbReference type="SAM" id="SignalP"/>
    </source>
</evidence>
<comment type="caution">
    <text evidence="2">The sequence shown here is derived from an EMBL/GenBank/DDBJ whole genome shotgun (WGS) entry which is preliminary data.</text>
</comment>
<accession>A0A931B395</accession>
<gene>
    <name evidence="2" type="ORF">I2501_15830</name>
</gene>
<evidence type="ECO:0000313" key="3">
    <source>
        <dbReference type="Proteomes" id="UP000657385"/>
    </source>
</evidence>